<feature type="region of interest" description="Disordered" evidence="1">
    <location>
        <begin position="622"/>
        <end position="669"/>
    </location>
</feature>
<keyword evidence="2" id="KW-0732">Signal</keyword>
<dbReference type="Proteomes" id="UP000319160">
    <property type="component" value="Unassembled WGS sequence"/>
</dbReference>
<protein>
    <recommendedName>
        <fullName evidence="5">Lysine-specific metallo-endopeptidase domain-containing protein</fullName>
    </recommendedName>
</protein>
<name>A0A553I839_9PEZI</name>
<gene>
    <name evidence="3" type="ORF">FHL15_002630</name>
</gene>
<feature type="compositionally biased region" description="Acidic residues" evidence="1">
    <location>
        <begin position="648"/>
        <end position="669"/>
    </location>
</feature>
<dbReference type="STRING" id="2512241.A0A553I839"/>
<feature type="chain" id="PRO_5022137654" description="Lysine-specific metallo-endopeptidase domain-containing protein" evidence="2">
    <location>
        <begin position="20"/>
        <end position="669"/>
    </location>
</feature>
<comment type="caution">
    <text evidence="3">The sequence shown here is derived from an EMBL/GenBank/DDBJ whole genome shotgun (WGS) entry which is preliminary data.</text>
</comment>
<evidence type="ECO:0000313" key="4">
    <source>
        <dbReference type="Proteomes" id="UP000319160"/>
    </source>
</evidence>
<evidence type="ECO:0008006" key="5">
    <source>
        <dbReference type="Google" id="ProtNLM"/>
    </source>
</evidence>
<dbReference type="OrthoDB" id="1896086at2759"/>
<feature type="region of interest" description="Disordered" evidence="1">
    <location>
        <begin position="19"/>
        <end position="56"/>
    </location>
</feature>
<keyword evidence="4" id="KW-1185">Reference proteome</keyword>
<evidence type="ECO:0000313" key="3">
    <source>
        <dbReference type="EMBL" id="TRX96358.1"/>
    </source>
</evidence>
<accession>A0A553I839</accession>
<feature type="compositionally biased region" description="Basic and acidic residues" evidence="1">
    <location>
        <begin position="46"/>
        <end position="56"/>
    </location>
</feature>
<dbReference type="InterPro" id="IPR024079">
    <property type="entry name" value="MetalloPept_cat_dom_sf"/>
</dbReference>
<evidence type="ECO:0000256" key="1">
    <source>
        <dbReference type="SAM" id="MobiDB-lite"/>
    </source>
</evidence>
<dbReference type="Gene3D" id="3.40.390.10">
    <property type="entry name" value="Collagenase (Catalytic Domain)"/>
    <property type="match status" value="1"/>
</dbReference>
<feature type="signal peptide" evidence="2">
    <location>
        <begin position="1"/>
        <end position="19"/>
    </location>
</feature>
<dbReference type="GO" id="GO:0008237">
    <property type="term" value="F:metallopeptidase activity"/>
    <property type="evidence" value="ECO:0007669"/>
    <property type="project" value="InterPro"/>
</dbReference>
<proteinExistence type="predicted"/>
<evidence type="ECO:0000256" key="2">
    <source>
        <dbReference type="SAM" id="SignalP"/>
    </source>
</evidence>
<feature type="compositionally biased region" description="Acidic residues" evidence="1">
    <location>
        <begin position="622"/>
        <end position="635"/>
    </location>
</feature>
<sequence length="669" mass="74652">MKRILSLALLCSTASIALGQDSDPTPLPKPTDHPEQKLPPSITQEQMHDAEPPRDPIDVQNWFGTSLYGFDGCGKNKQAIKDAYKDANKIASTDGVKSDIDWNSNAALEFLGPPALNKKQQPRIQAVMTNMETVRSGWAPRPFANWIQARCDDPRKICTIECPKALEDEDEARTRAYSINPSELNGQDWPYINFCPPFFELKSLGDAVKDTSSNSDPRTKFNLENYITSTFLHELFHIDLAADSVKGTPNPKIRDLKIRFYYNRLDGSERLSNFYKAYGSLYAKILARFVPRVGDKTTGYYVQRNDDNLSRFALAKYIEKRIGSYPFLPQVYWRLDEIQEPNPRPNSIGVAWENDPEHGAVLNLTDATIMQALPDENGECPTGTNLGEDDYEAAAAAADEEYPSSYLDAQKEWFEIIEQSSSSGTCKLNVTEIWTCEPVESNLYATVSIADANGDVIYSTPGSTHSPGLPINDASPLELQKGGMKETLKIVGEHTNDYIQFYYGDVAWRTTTDSGPASCKMIGDNWDQNGPANCPSPANVKKDLNTVMPSRVPEKMINNINNTLKCCVSLVLIDEEELTVLLIHQSVAQFLIEANEEPHEWAFTSQGADHHIGEATVILVDEMEDETDESSEPPDESAPYSRDKYSEDNDDSVNDSAAEMENDNVEDDE</sequence>
<reference evidence="4" key="1">
    <citation type="submission" date="2019-06" db="EMBL/GenBank/DDBJ databases">
        <title>Draft genome sequence of the griseofulvin-producing fungus Xylaria cubensis strain G536.</title>
        <authorList>
            <person name="Mead M.E."/>
            <person name="Raja H.A."/>
            <person name="Steenwyk J.L."/>
            <person name="Knowles S.L."/>
            <person name="Oberlies N.H."/>
            <person name="Rokas A."/>
        </authorList>
    </citation>
    <scope>NUCLEOTIDE SEQUENCE [LARGE SCALE GENOMIC DNA]</scope>
    <source>
        <strain evidence="4">G536</strain>
    </source>
</reference>
<dbReference type="AlphaFoldDB" id="A0A553I839"/>
<organism evidence="3 4">
    <name type="scientific">Xylaria flabelliformis</name>
    <dbReference type="NCBI Taxonomy" id="2512241"/>
    <lineage>
        <taxon>Eukaryota</taxon>
        <taxon>Fungi</taxon>
        <taxon>Dikarya</taxon>
        <taxon>Ascomycota</taxon>
        <taxon>Pezizomycotina</taxon>
        <taxon>Sordariomycetes</taxon>
        <taxon>Xylariomycetidae</taxon>
        <taxon>Xylariales</taxon>
        <taxon>Xylariaceae</taxon>
        <taxon>Xylaria</taxon>
    </lineage>
</organism>
<dbReference type="EMBL" id="VFLP01000011">
    <property type="protein sequence ID" value="TRX96358.1"/>
    <property type="molecule type" value="Genomic_DNA"/>
</dbReference>